<dbReference type="InterPro" id="IPR036412">
    <property type="entry name" value="HAD-like_sf"/>
</dbReference>
<dbReference type="InterPro" id="IPR023214">
    <property type="entry name" value="HAD_sf"/>
</dbReference>
<keyword evidence="2" id="KW-1185">Reference proteome</keyword>
<evidence type="ECO:0000313" key="1">
    <source>
        <dbReference type="EMBL" id="KAK9789916.1"/>
    </source>
</evidence>
<sequence length="252" mass="28384">MIVVDLRPHSAASQLKAVHRRLKLHSQLACRATTRSRALDAPKAATAAVASSKHVLLFDVMDTIVWDPFFTKTPEFLGMTLKELFAVKHPQTWSKFERGEINEAALFKDFFQDGRSFDGAGLKQAMVSSYCYQPGMQQLLQQLHQAKVPMHVMSNYPAWWQYIEDQLGLSQYLSWTFISCEGPMKGKRKPEPEGFKAVEEHLGLGDTSAGAQLVLIDDRLPNVEGALQAGWDAIHFRDADQLKGELQQRNLL</sequence>
<organism evidence="1 2">
    <name type="scientific">Symbiochloris irregularis</name>
    <dbReference type="NCBI Taxonomy" id="706552"/>
    <lineage>
        <taxon>Eukaryota</taxon>
        <taxon>Viridiplantae</taxon>
        <taxon>Chlorophyta</taxon>
        <taxon>core chlorophytes</taxon>
        <taxon>Trebouxiophyceae</taxon>
        <taxon>Trebouxiales</taxon>
        <taxon>Trebouxiaceae</taxon>
        <taxon>Symbiochloris</taxon>
    </lineage>
</organism>
<dbReference type="PANTHER" id="PTHR43611:SF3">
    <property type="entry name" value="FLAVIN MONONUCLEOTIDE HYDROLASE 1, CHLOROPLATIC"/>
    <property type="match status" value="1"/>
</dbReference>
<protein>
    <submittedName>
        <fullName evidence="1">Uncharacterized protein</fullName>
    </submittedName>
</protein>
<proteinExistence type="predicted"/>
<dbReference type="EMBL" id="JALJOQ010000201">
    <property type="protein sequence ID" value="KAK9789916.1"/>
    <property type="molecule type" value="Genomic_DNA"/>
</dbReference>
<evidence type="ECO:0000313" key="2">
    <source>
        <dbReference type="Proteomes" id="UP001465755"/>
    </source>
</evidence>
<dbReference type="SUPFAM" id="SSF56784">
    <property type="entry name" value="HAD-like"/>
    <property type="match status" value="1"/>
</dbReference>
<gene>
    <name evidence="1" type="ORF">WJX73_001873</name>
</gene>
<dbReference type="PANTHER" id="PTHR43611">
    <property type="entry name" value="ALPHA-D-GLUCOSE 1-PHOSPHATE PHOSPHATASE"/>
    <property type="match status" value="1"/>
</dbReference>
<dbReference type="Proteomes" id="UP001465755">
    <property type="component" value="Unassembled WGS sequence"/>
</dbReference>
<dbReference type="Pfam" id="PF00702">
    <property type="entry name" value="Hydrolase"/>
    <property type="match status" value="1"/>
</dbReference>
<accession>A0AAW1NMA8</accession>
<comment type="caution">
    <text evidence="1">The sequence shown here is derived from an EMBL/GenBank/DDBJ whole genome shotgun (WGS) entry which is preliminary data.</text>
</comment>
<name>A0AAW1NMA8_9CHLO</name>
<reference evidence="1 2" key="1">
    <citation type="journal article" date="2024" name="Nat. Commun.">
        <title>Phylogenomics reveals the evolutionary origins of lichenization in chlorophyte algae.</title>
        <authorList>
            <person name="Puginier C."/>
            <person name="Libourel C."/>
            <person name="Otte J."/>
            <person name="Skaloud P."/>
            <person name="Haon M."/>
            <person name="Grisel S."/>
            <person name="Petersen M."/>
            <person name="Berrin J.G."/>
            <person name="Delaux P.M."/>
            <person name="Dal Grande F."/>
            <person name="Keller J."/>
        </authorList>
    </citation>
    <scope>NUCLEOTIDE SEQUENCE [LARGE SCALE GENOMIC DNA]</scope>
    <source>
        <strain evidence="1 2">SAG 2036</strain>
    </source>
</reference>
<dbReference type="AlphaFoldDB" id="A0AAW1NMA8"/>
<dbReference type="Gene3D" id="3.40.50.1000">
    <property type="entry name" value="HAD superfamily/HAD-like"/>
    <property type="match status" value="1"/>
</dbReference>